<dbReference type="AlphaFoldDB" id="A0ABD1WSU6"/>
<organism evidence="2 3">
    <name type="scientific">Forsythia ovata</name>
    <dbReference type="NCBI Taxonomy" id="205694"/>
    <lineage>
        <taxon>Eukaryota</taxon>
        <taxon>Viridiplantae</taxon>
        <taxon>Streptophyta</taxon>
        <taxon>Embryophyta</taxon>
        <taxon>Tracheophyta</taxon>
        <taxon>Spermatophyta</taxon>
        <taxon>Magnoliopsida</taxon>
        <taxon>eudicotyledons</taxon>
        <taxon>Gunneridae</taxon>
        <taxon>Pentapetalae</taxon>
        <taxon>asterids</taxon>
        <taxon>lamiids</taxon>
        <taxon>Lamiales</taxon>
        <taxon>Oleaceae</taxon>
        <taxon>Forsythieae</taxon>
        <taxon>Forsythia</taxon>
    </lineage>
</organism>
<feature type="region of interest" description="Disordered" evidence="1">
    <location>
        <begin position="84"/>
        <end position="108"/>
    </location>
</feature>
<evidence type="ECO:0000256" key="1">
    <source>
        <dbReference type="SAM" id="MobiDB-lite"/>
    </source>
</evidence>
<feature type="compositionally biased region" description="Basic and acidic residues" evidence="1">
    <location>
        <begin position="84"/>
        <end position="101"/>
    </location>
</feature>
<evidence type="ECO:0000313" key="3">
    <source>
        <dbReference type="Proteomes" id="UP001604277"/>
    </source>
</evidence>
<reference evidence="3" key="1">
    <citation type="submission" date="2024-07" db="EMBL/GenBank/DDBJ databases">
        <title>Two chromosome-level genome assemblies of Korean endemic species Abeliophyllum distichum and Forsythia ovata (Oleaceae).</title>
        <authorList>
            <person name="Jang H."/>
        </authorList>
    </citation>
    <scope>NUCLEOTIDE SEQUENCE [LARGE SCALE GENOMIC DNA]</scope>
</reference>
<evidence type="ECO:0000313" key="2">
    <source>
        <dbReference type="EMBL" id="KAL2552776.1"/>
    </source>
</evidence>
<name>A0ABD1WSU6_9LAMI</name>
<proteinExistence type="predicted"/>
<dbReference type="Proteomes" id="UP001604277">
    <property type="component" value="Unassembled WGS sequence"/>
</dbReference>
<accession>A0ABD1WSU6</accession>
<gene>
    <name evidence="2" type="ORF">Fot_06395</name>
</gene>
<dbReference type="EMBL" id="JBFOLJ010000002">
    <property type="protein sequence ID" value="KAL2552776.1"/>
    <property type="molecule type" value="Genomic_DNA"/>
</dbReference>
<sequence>MGGGFLSARGGFWWWELGAYWLKSGVVASLLGHVFCSKDREEEYVTLFVPGLRRKDPILDAYLYEDRGDGTGRDEEPDDIFEHVREDDPLRSSVAQDEHDAGLSLPTPTPCTPLRRRIPCCKHRNMLRQILEQIKKVKGQVDELKRKVDRSKEPM</sequence>
<keyword evidence="3" id="KW-1185">Reference proteome</keyword>
<protein>
    <submittedName>
        <fullName evidence="2">Uncharacterized protein</fullName>
    </submittedName>
</protein>
<comment type="caution">
    <text evidence="2">The sequence shown here is derived from an EMBL/GenBank/DDBJ whole genome shotgun (WGS) entry which is preliminary data.</text>
</comment>